<evidence type="ECO:0000256" key="3">
    <source>
        <dbReference type="ARBA" id="ARBA00006347"/>
    </source>
</evidence>
<gene>
    <name evidence="16" type="primary">ChuaPDI1</name>
</gene>
<dbReference type="InterPro" id="IPR036249">
    <property type="entry name" value="Thioredoxin-like_sf"/>
</dbReference>
<comment type="subcellular location">
    <subcellularLocation>
        <location evidence="2">Endoplasmic reticulum lumen</location>
    </subcellularLocation>
</comment>
<feature type="disulfide bond" description="Redox-active" evidence="11">
    <location>
        <begin position="400"/>
        <end position="403"/>
    </location>
</feature>
<comment type="similarity">
    <text evidence="3 12">Belongs to the protein disulfide isomerase family.</text>
</comment>
<dbReference type="Gene3D" id="3.40.30.10">
    <property type="entry name" value="Glutaredoxin"/>
    <property type="match status" value="4"/>
</dbReference>
<dbReference type="CDD" id="cd02981">
    <property type="entry name" value="PDI_b_family"/>
    <property type="match status" value="1"/>
</dbReference>
<dbReference type="NCBIfam" id="TIGR01130">
    <property type="entry name" value="ER_PDI_fam"/>
    <property type="match status" value="1"/>
</dbReference>
<dbReference type="Pfam" id="PF13848">
    <property type="entry name" value="Thioredoxin_6"/>
    <property type="match status" value="1"/>
</dbReference>
<feature type="chain" id="PRO_5019614993" description="Protein disulfide-isomerase" evidence="13">
    <location>
        <begin position="22"/>
        <end position="501"/>
    </location>
</feature>
<dbReference type="FunFam" id="3.40.30.10:FF:000030">
    <property type="entry name" value="Protein disulfide-isomerase"/>
    <property type="match status" value="1"/>
</dbReference>
<comment type="catalytic activity">
    <reaction evidence="1 13">
        <text>Catalyzes the rearrangement of -S-S- bonds in proteins.</text>
        <dbReference type="EC" id="5.3.4.1"/>
    </reaction>
</comment>
<feature type="compositionally biased region" description="Basic and acidic residues" evidence="14">
    <location>
        <begin position="472"/>
        <end position="483"/>
    </location>
</feature>
<protein>
    <recommendedName>
        <fullName evidence="4 13">Protein disulfide-isomerase</fullName>
        <ecNumber evidence="4 13">5.3.4.1</ecNumber>
    </recommendedName>
</protein>
<evidence type="ECO:0000256" key="10">
    <source>
        <dbReference type="ARBA" id="ARBA00023284"/>
    </source>
</evidence>
<dbReference type="PROSITE" id="PS51352">
    <property type="entry name" value="THIOREDOXIN_2"/>
    <property type="match status" value="2"/>
</dbReference>
<keyword evidence="9 13" id="KW-0413">Isomerase</keyword>
<dbReference type="PANTHER" id="PTHR18929">
    <property type="entry name" value="PROTEIN DISULFIDE ISOMERASE"/>
    <property type="match status" value="1"/>
</dbReference>
<dbReference type="Pfam" id="PF00085">
    <property type="entry name" value="Thioredoxin"/>
    <property type="match status" value="2"/>
</dbReference>
<keyword evidence="6" id="KW-0677">Repeat</keyword>
<dbReference type="FunFam" id="3.40.30.10:FF:000023">
    <property type="entry name" value="Protein disulfide-isomerase"/>
    <property type="match status" value="1"/>
</dbReference>
<dbReference type="PROSITE" id="PS00194">
    <property type="entry name" value="THIOREDOXIN_1"/>
    <property type="match status" value="2"/>
</dbReference>
<reference evidence="16" key="1">
    <citation type="journal article" date="2019" name="J. Ind. Microbiol. Biotechnol.">
        <title>Effects of codon optimization and glycosylation on the high-level production of hydroxynitrile lyase from Chamberlinius hualienensis in Pichia pastoris.</title>
        <authorList>
            <person name="Zhai Z."/>
            <person name="Nuylert A."/>
            <person name="Isobe K."/>
            <person name="Asano Y."/>
        </authorList>
    </citation>
    <scope>NUCLEOTIDE SEQUENCE</scope>
</reference>
<feature type="compositionally biased region" description="Acidic residues" evidence="14">
    <location>
        <begin position="484"/>
        <end position="494"/>
    </location>
</feature>
<keyword evidence="5 13" id="KW-0732">Signal</keyword>
<dbReference type="SUPFAM" id="SSF52833">
    <property type="entry name" value="Thioredoxin-like"/>
    <property type="match status" value="4"/>
</dbReference>
<keyword evidence="10 11" id="KW-0676">Redox-active center</keyword>
<dbReference type="InterPro" id="IPR005792">
    <property type="entry name" value="Prot_disulphide_isomerase"/>
</dbReference>
<dbReference type="GO" id="GO:0005788">
    <property type="term" value="C:endoplasmic reticulum lumen"/>
    <property type="evidence" value="ECO:0007669"/>
    <property type="project" value="UniProtKB-SubCell"/>
</dbReference>
<evidence type="ECO:0000256" key="11">
    <source>
        <dbReference type="PIRSR" id="PIRSR605792-51"/>
    </source>
</evidence>
<feature type="domain" description="Thioredoxin" evidence="15">
    <location>
        <begin position="349"/>
        <end position="477"/>
    </location>
</feature>
<name>A0A455R6R5_9MYRI</name>
<dbReference type="CDD" id="cd02995">
    <property type="entry name" value="PDI_a_PDI_a'_C"/>
    <property type="match status" value="1"/>
</dbReference>
<feature type="region of interest" description="Disordered" evidence="14">
    <location>
        <begin position="468"/>
        <end position="501"/>
    </location>
</feature>
<evidence type="ECO:0000256" key="14">
    <source>
        <dbReference type="SAM" id="MobiDB-lite"/>
    </source>
</evidence>
<evidence type="ECO:0000256" key="8">
    <source>
        <dbReference type="ARBA" id="ARBA00023157"/>
    </source>
</evidence>
<dbReference type="GO" id="GO:0003756">
    <property type="term" value="F:protein disulfide isomerase activity"/>
    <property type="evidence" value="ECO:0007669"/>
    <property type="project" value="UniProtKB-EC"/>
</dbReference>
<keyword evidence="7" id="KW-0256">Endoplasmic reticulum</keyword>
<dbReference type="CDD" id="cd02982">
    <property type="entry name" value="PDI_b'_family"/>
    <property type="match status" value="1"/>
</dbReference>
<dbReference type="CDD" id="cd02961">
    <property type="entry name" value="PDI_a_family"/>
    <property type="match status" value="1"/>
</dbReference>
<sequence length="501" mass="56411">MKLSTKLLAIFIFSFISLVLTDEEEITTEDEVLVLTTSNFENAILKHPFILVEFYAPWCGHCKALAPEFAKGAKQLKEENSEIKLAKVDATIESKLAEQYGIRGYPTLKLFRNGKPSDFSGGRTALDIIAWLKKKSGPPAKPISTVEEINDLKTGNEVAVVGLFKDPNSAEAKVFSEVAASIDDIPFAITSDDVIFKLLDTDKDGVVLFKKFDEGRDDFTGSYVAEELTKFIKSNSLPSVIEFTQESAQKIFGGDIKNHLLFFSSHADSSYEGYTQLLKDVSKEFKSKLLFVTINTDTEDNERILDFFGLKKEEAPALRVIKLDEDMTKYKPSESEINIQNVKQFVSDFLEGKLKPHLLSQDIPEDWDKGAVKVLVSKNFDEVAFDKTKNVLVEFYAPWCGHCKQLEPIYQELGERFKDDPAVVIAKMDATVNELEHTKIQSFPTIKLYKKETNEVVEYAGERNLEGLSKFVESEGEHGRGAPEEVEEEEDDDDKPSKDEL</sequence>
<evidence type="ECO:0000256" key="6">
    <source>
        <dbReference type="ARBA" id="ARBA00022737"/>
    </source>
</evidence>
<dbReference type="FunFam" id="3.40.30.10:FF:000027">
    <property type="entry name" value="protein disulfide-isomerase A2"/>
    <property type="match status" value="1"/>
</dbReference>
<dbReference type="InterPro" id="IPR017937">
    <property type="entry name" value="Thioredoxin_CS"/>
</dbReference>
<dbReference type="EMBL" id="LC422784">
    <property type="protein sequence ID" value="BBG43577.1"/>
    <property type="molecule type" value="mRNA"/>
</dbReference>
<evidence type="ECO:0000256" key="13">
    <source>
        <dbReference type="RuleBase" id="RU361130"/>
    </source>
</evidence>
<dbReference type="PANTHER" id="PTHR18929:SF240">
    <property type="entry name" value="PROTEIN DISULFIDE-ISOMERASE"/>
    <property type="match status" value="1"/>
</dbReference>
<dbReference type="NCBIfam" id="TIGR01126">
    <property type="entry name" value="pdi_dom"/>
    <property type="match status" value="2"/>
</dbReference>
<dbReference type="InterPro" id="IPR005788">
    <property type="entry name" value="PDI_thioredoxin-like_dom"/>
</dbReference>
<evidence type="ECO:0000256" key="2">
    <source>
        <dbReference type="ARBA" id="ARBA00004319"/>
    </source>
</evidence>
<feature type="disulfide bond" description="Redox-active" evidence="11">
    <location>
        <begin position="59"/>
        <end position="62"/>
    </location>
</feature>
<dbReference type="AlphaFoldDB" id="A0A455R6R5"/>
<accession>A0A455R6R5</accession>
<feature type="signal peptide" evidence="13">
    <location>
        <begin position="1"/>
        <end position="21"/>
    </location>
</feature>
<evidence type="ECO:0000256" key="7">
    <source>
        <dbReference type="ARBA" id="ARBA00022824"/>
    </source>
</evidence>
<evidence type="ECO:0000256" key="9">
    <source>
        <dbReference type="ARBA" id="ARBA00023235"/>
    </source>
</evidence>
<keyword evidence="8 11" id="KW-1015">Disulfide bond</keyword>
<evidence type="ECO:0000256" key="1">
    <source>
        <dbReference type="ARBA" id="ARBA00001182"/>
    </source>
</evidence>
<evidence type="ECO:0000259" key="15">
    <source>
        <dbReference type="PROSITE" id="PS51352"/>
    </source>
</evidence>
<dbReference type="InterPro" id="IPR013766">
    <property type="entry name" value="Thioredoxin_domain"/>
</dbReference>
<organism evidence="16">
    <name type="scientific">Chamberlinius hualienensis</name>
    <dbReference type="NCBI Taxonomy" id="1551368"/>
    <lineage>
        <taxon>Eukaryota</taxon>
        <taxon>Metazoa</taxon>
        <taxon>Ecdysozoa</taxon>
        <taxon>Arthropoda</taxon>
        <taxon>Myriapoda</taxon>
        <taxon>Diplopoda</taxon>
        <taxon>Helminthomorpha</taxon>
        <taxon>Polydesmida</taxon>
        <taxon>Paradoxosomatidae</taxon>
        <taxon>Chamberlinius</taxon>
    </lineage>
</organism>
<evidence type="ECO:0000256" key="5">
    <source>
        <dbReference type="ARBA" id="ARBA00022729"/>
    </source>
</evidence>
<dbReference type="PRINTS" id="PR00421">
    <property type="entry name" value="THIOREDOXIN"/>
</dbReference>
<feature type="domain" description="Thioredoxin" evidence="15">
    <location>
        <begin position="14"/>
        <end position="137"/>
    </location>
</feature>
<proteinExistence type="evidence at transcript level"/>
<dbReference type="GO" id="GO:0034976">
    <property type="term" value="P:response to endoplasmic reticulum stress"/>
    <property type="evidence" value="ECO:0007669"/>
    <property type="project" value="TreeGrafter"/>
</dbReference>
<dbReference type="FunFam" id="3.40.30.10:FF:000042">
    <property type="entry name" value="protein disulfide-isomerase A2"/>
    <property type="match status" value="1"/>
</dbReference>
<evidence type="ECO:0000313" key="16">
    <source>
        <dbReference type="EMBL" id="BBG43577.1"/>
    </source>
</evidence>
<dbReference type="EC" id="5.3.4.1" evidence="4 13"/>
<evidence type="ECO:0000256" key="12">
    <source>
        <dbReference type="RuleBase" id="RU004208"/>
    </source>
</evidence>
<evidence type="ECO:0000256" key="4">
    <source>
        <dbReference type="ARBA" id="ARBA00012723"/>
    </source>
</evidence>
<dbReference type="GO" id="GO:0006457">
    <property type="term" value="P:protein folding"/>
    <property type="evidence" value="ECO:0007669"/>
    <property type="project" value="TreeGrafter"/>
</dbReference>